<name>A0ABQ9FDX5_TEGGR</name>
<feature type="transmembrane region" description="Helical" evidence="6">
    <location>
        <begin position="447"/>
        <end position="464"/>
    </location>
</feature>
<keyword evidence="8" id="KW-1185">Reference proteome</keyword>
<feature type="transmembrane region" description="Helical" evidence="6">
    <location>
        <begin position="235"/>
        <end position="260"/>
    </location>
</feature>
<evidence type="ECO:0008006" key="9">
    <source>
        <dbReference type="Google" id="ProtNLM"/>
    </source>
</evidence>
<feature type="transmembrane region" description="Helical" evidence="6">
    <location>
        <begin position="203"/>
        <end position="223"/>
    </location>
</feature>
<evidence type="ECO:0000256" key="5">
    <source>
        <dbReference type="ARBA" id="ARBA00023136"/>
    </source>
</evidence>
<comment type="subcellular location">
    <subcellularLocation>
        <location evidence="1">Membrane</location>
        <topology evidence="1">Multi-pass membrane protein</topology>
    </subcellularLocation>
</comment>
<evidence type="ECO:0000256" key="4">
    <source>
        <dbReference type="ARBA" id="ARBA00022989"/>
    </source>
</evidence>
<protein>
    <recommendedName>
        <fullName evidence="9">Solute carrier family 23 member 2</fullName>
    </recommendedName>
</protein>
<proteinExistence type="inferred from homology"/>
<dbReference type="PANTHER" id="PTHR11119">
    <property type="entry name" value="XANTHINE-URACIL / VITAMIN C PERMEASE FAMILY MEMBER"/>
    <property type="match status" value="1"/>
</dbReference>
<keyword evidence="5 6" id="KW-0472">Membrane</keyword>
<dbReference type="InterPro" id="IPR006043">
    <property type="entry name" value="NCS2"/>
</dbReference>
<keyword evidence="4 6" id="KW-1133">Transmembrane helix</keyword>
<evidence type="ECO:0000256" key="2">
    <source>
        <dbReference type="ARBA" id="ARBA00008821"/>
    </source>
</evidence>
<dbReference type="Pfam" id="PF00860">
    <property type="entry name" value="Xan_ur_permease"/>
    <property type="match status" value="2"/>
</dbReference>
<reference evidence="7 8" key="1">
    <citation type="submission" date="2022-12" db="EMBL/GenBank/DDBJ databases">
        <title>Chromosome-level genome of Tegillarca granosa.</title>
        <authorList>
            <person name="Kim J."/>
        </authorList>
    </citation>
    <scope>NUCLEOTIDE SEQUENCE [LARGE SCALE GENOMIC DNA]</scope>
    <source>
        <strain evidence="7">Teg-2019</strain>
        <tissue evidence="7">Adductor muscle</tissue>
    </source>
</reference>
<comment type="similarity">
    <text evidence="2">Belongs to the nucleobase:cation symporter-2 (NCS2) (TC 2.A.40) family.</text>
</comment>
<evidence type="ECO:0000313" key="7">
    <source>
        <dbReference type="EMBL" id="KAJ8315499.1"/>
    </source>
</evidence>
<feature type="transmembrane region" description="Helical" evidence="6">
    <location>
        <begin position="416"/>
        <end position="435"/>
    </location>
</feature>
<comment type="caution">
    <text evidence="7">The sequence shown here is derived from an EMBL/GenBank/DDBJ whole genome shotgun (WGS) entry which is preliminary data.</text>
</comment>
<keyword evidence="3 6" id="KW-0812">Transmembrane</keyword>
<feature type="transmembrane region" description="Helical" evidence="6">
    <location>
        <begin position="42"/>
        <end position="60"/>
    </location>
</feature>
<evidence type="ECO:0000313" key="8">
    <source>
        <dbReference type="Proteomes" id="UP001217089"/>
    </source>
</evidence>
<dbReference type="EMBL" id="JARBDR010000337">
    <property type="protein sequence ID" value="KAJ8315499.1"/>
    <property type="molecule type" value="Genomic_DNA"/>
</dbReference>
<feature type="transmembrane region" description="Helical" evidence="6">
    <location>
        <begin position="388"/>
        <end position="410"/>
    </location>
</feature>
<feature type="transmembrane region" description="Helical" evidence="6">
    <location>
        <begin position="72"/>
        <end position="89"/>
    </location>
</feature>
<gene>
    <name evidence="7" type="ORF">KUTeg_007649</name>
</gene>
<dbReference type="Proteomes" id="UP001217089">
    <property type="component" value="Unassembled WGS sequence"/>
</dbReference>
<sequence>MKLPSVNEQHIQKSFQNIIFQRFYQKMITKFSYFSMISLDLLQHYLTMLGGNITIPLLFAKPLCIEGDNVGLSEFISTIFFVCGIGTLLQSTVGVRLPIIQGASIAFLAPTVVLMSQPEWKCPYIDAENGKVSFLKFSVLSILDGETCGLINITDLPPYGSEGHKEIWKARLCQSPLSFDSRFVDGGSNIPGVNRIQRVTWVILKYVGPLSIAPTIALISLPVMGDIADVAANHWYIALTCFVIFIICAMVFSWVLCYILTVTNVFPSEKGQWGYPARTDIKLDALDNSQWFRVPYPGQWGMPTVSIAGVVGMLSAVLASMIESVGDYIACARLSGAPPPPTYAINRGCGTEGLIVIISGMWGSGPGLTSYSENIGAIAITKVGSRRVVQYTSVILLILGCLGKFGALFVTIPLPVIGGILLVTLGMVVSVGLSNLQFVNMSSSRNITILGTSLFFGLAFPHWIKNHPTAIATVRF</sequence>
<evidence type="ECO:0000256" key="6">
    <source>
        <dbReference type="SAM" id="Phobius"/>
    </source>
</evidence>
<evidence type="ECO:0000256" key="3">
    <source>
        <dbReference type="ARBA" id="ARBA00022692"/>
    </source>
</evidence>
<evidence type="ECO:0000256" key="1">
    <source>
        <dbReference type="ARBA" id="ARBA00004141"/>
    </source>
</evidence>
<accession>A0ABQ9FDX5</accession>
<organism evidence="7 8">
    <name type="scientific">Tegillarca granosa</name>
    <name type="common">Malaysian cockle</name>
    <name type="synonym">Anadara granosa</name>
    <dbReference type="NCBI Taxonomy" id="220873"/>
    <lineage>
        <taxon>Eukaryota</taxon>
        <taxon>Metazoa</taxon>
        <taxon>Spiralia</taxon>
        <taxon>Lophotrochozoa</taxon>
        <taxon>Mollusca</taxon>
        <taxon>Bivalvia</taxon>
        <taxon>Autobranchia</taxon>
        <taxon>Pteriomorphia</taxon>
        <taxon>Arcoida</taxon>
        <taxon>Arcoidea</taxon>
        <taxon>Arcidae</taxon>
        <taxon>Tegillarca</taxon>
    </lineage>
</organism>